<gene>
    <name evidence="3" type="primary">FAM219B</name>
</gene>
<dbReference type="Ensembl" id="ENSECAT00000113707.1">
    <property type="protein sequence ID" value="ENSECAP00000058680.1"/>
    <property type="gene ID" value="ENSECAG00000040578.2"/>
</dbReference>
<reference evidence="3 4" key="1">
    <citation type="journal article" date="2009" name="Science">
        <title>Genome sequence, comparative analysis, and population genetics of the domestic horse.</title>
        <authorList>
            <consortium name="Broad Institute Genome Sequencing Platform"/>
            <consortium name="Broad Institute Whole Genome Assembly Team"/>
            <person name="Wade C.M."/>
            <person name="Giulotto E."/>
            <person name="Sigurdsson S."/>
            <person name="Zoli M."/>
            <person name="Gnerre S."/>
            <person name="Imsland F."/>
            <person name="Lear T.L."/>
            <person name="Adelson D.L."/>
            <person name="Bailey E."/>
            <person name="Bellone R.R."/>
            <person name="Bloecker H."/>
            <person name="Distl O."/>
            <person name="Edgar R.C."/>
            <person name="Garber M."/>
            <person name="Leeb T."/>
            <person name="Mauceli E."/>
            <person name="MacLeod J.N."/>
            <person name="Penedo M.C.T."/>
            <person name="Raison J.M."/>
            <person name="Sharpe T."/>
            <person name="Vogel J."/>
            <person name="Andersson L."/>
            <person name="Antczak D.F."/>
            <person name="Biagi T."/>
            <person name="Binns M.M."/>
            <person name="Chowdhary B.P."/>
            <person name="Coleman S.J."/>
            <person name="Della Valle G."/>
            <person name="Fryc S."/>
            <person name="Guerin G."/>
            <person name="Hasegawa T."/>
            <person name="Hill E.W."/>
            <person name="Jurka J."/>
            <person name="Kiialainen A."/>
            <person name="Lindgren G."/>
            <person name="Liu J."/>
            <person name="Magnani E."/>
            <person name="Mickelson J.R."/>
            <person name="Murray J."/>
            <person name="Nergadze S.G."/>
            <person name="Onofrio R."/>
            <person name="Pedroni S."/>
            <person name="Piras M.F."/>
            <person name="Raudsepp T."/>
            <person name="Rocchi M."/>
            <person name="Roeed K.H."/>
            <person name="Ryder O.A."/>
            <person name="Searle S."/>
            <person name="Skow L."/>
            <person name="Swinburne J.E."/>
            <person name="Syvaenen A.C."/>
            <person name="Tozaki T."/>
            <person name="Valberg S.J."/>
            <person name="Vaudin M."/>
            <person name="White J.R."/>
            <person name="Zody M.C."/>
            <person name="Lander E.S."/>
            <person name="Lindblad-Toh K."/>
        </authorList>
    </citation>
    <scope>NUCLEOTIDE SEQUENCE [LARGE SCALE GENOMIC DNA]</scope>
    <source>
        <strain evidence="3 4">Thoroughbred</strain>
    </source>
</reference>
<reference evidence="3" key="3">
    <citation type="submission" date="2025-09" db="UniProtKB">
        <authorList>
            <consortium name="Ensembl"/>
        </authorList>
    </citation>
    <scope>IDENTIFICATION</scope>
    <source>
        <strain evidence="3">Thoroughbred</strain>
    </source>
</reference>
<keyword evidence="4" id="KW-1185">Reference proteome</keyword>
<dbReference type="Proteomes" id="UP000002281">
    <property type="component" value="Chromosome 1"/>
</dbReference>
<feature type="region of interest" description="Disordered" evidence="2">
    <location>
        <begin position="1"/>
        <end position="117"/>
    </location>
</feature>
<dbReference type="GeneTree" id="ENSGT00390000000860"/>
<evidence type="ECO:0000313" key="4">
    <source>
        <dbReference type="Proteomes" id="UP000002281"/>
    </source>
</evidence>
<sequence length="171" mass="17926">MATAEPGVHAARASSPAARPGGTPARVAGAAGPPSGRRGSGVPRLGERTPAAVEKRGPYMVTRAPSIQAKLQKHRDLAKAVLRRKGMLGASPKRPDSSGKRSVKFNKGYTALSQSPDENLVSLDSDSAHPSFLGAPRVCSTWLIKSGKIPGRVSPTRWPAPQPTTHLAERS</sequence>
<feature type="region of interest" description="Disordered" evidence="2">
    <location>
        <begin position="150"/>
        <end position="171"/>
    </location>
</feature>
<dbReference type="PANTHER" id="PTHR31281">
    <property type="entry name" value="PROTEIN FAM219A"/>
    <property type="match status" value="1"/>
</dbReference>
<organism evidence="3 4">
    <name type="scientific">Equus caballus</name>
    <name type="common">Horse</name>
    <dbReference type="NCBI Taxonomy" id="9796"/>
    <lineage>
        <taxon>Eukaryota</taxon>
        <taxon>Metazoa</taxon>
        <taxon>Chordata</taxon>
        <taxon>Craniata</taxon>
        <taxon>Vertebrata</taxon>
        <taxon>Euteleostomi</taxon>
        <taxon>Mammalia</taxon>
        <taxon>Eutheria</taxon>
        <taxon>Laurasiatheria</taxon>
        <taxon>Perissodactyla</taxon>
        <taxon>Equidae</taxon>
        <taxon>Equus</taxon>
    </lineage>
</organism>
<protein>
    <submittedName>
        <fullName evidence="3">Family with sequence similarity 219 member B</fullName>
    </submittedName>
</protein>
<evidence type="ECO:0000313" key="3">
    <source>
        <dbReference type="Ensembl" id="ENSECAP00000058680.1"/>
    </source>
</evidence>
<dbReference type="Pfam" id="PF15260">
    <property type="entry name" value="FAM219A"/>
    <property type="match status" value="1"/>
</dbReference>
<dbReference type="PANTHER" id="PTHR31281:SF2">
    <property type="entry name" value="PROTEIN FAM219B"/>
    <property type="match status" value="1"/>
</dbReference>
<dbReference type="InterPro" id="IPR029339">
    <property type="entry name" value="FAM219"/>
</dbReference>
<feature type="compositionally biased region" description="Low complexity" evidence="2">
    <location>
        <begin position="10"/>
        <end position="44"/>
    </location>
</feature>
<evidence type="ECO:0000256" key="2">
    <source>
        <dbReference type="SAM" id="MobiDB-lite"/>
    </source>
</evidence>
<accession>A0A9L0R883</accession>
<dbReference type="AlphaFoldDB" id="A0A9L0R883"/>
<comment type="similarity">
    <text evidence="1">Belongs to the FAM219 family.</text>
</comment>
<name>A0A9L0R883_HORSE</name>
<reference evidence="3" key="2">
    <citation type="submission" date="2025-08" db="UniProtKB">
        <authorList>
            <consortium name="Ensembl"/>
        </authorList>
    </citation>
    <scope>IDENTIFICATION</scope>
    <source>
        <strain evidence="3">Thoroughbred</strain>
    </source>
</reference>
<proteinExistence type="inferred from homology"/>
<evidence type="ECO:0000256" key="1">
    <source>
        <dbReference type="ARBA" id="ARBA00010549"/>
    </source>
</evidence>